<evidence type="ECO:0000256" key="1">
    <source>
        <dbReference type="ARBA" id="ARBA00005564"/>
    </source>
</evidence>
<accession>A0AAW2YSJ2</accession>
<dbReference type="Pfam" id="PF10282">
    <property type="entry name" value="Lactonase"/>
    <property type="match status" value="1"/>
</dbReference>
<dbReference type="InterPro" id="IPR011048">
    <property type="entry name" value="Haem_d1_sf"/>
</dbReference>
<dbReference type="GO" id="GO:0017057">
    <property type="term" value="F:6-phosphogluconolactonase activity"/>
    <property type="evidence" value="ECO:0007669"/>
    <property type="project" value="TreeGrafter"/>
</dbReference>
<organism evidence="2 3">
    <name type="scientific">Acrasis kona</name>
    <dbReference type="NCBI Taxonomy" id="1008807"/>
    <lineage>
        <taxon>Eukaryota</taxon>
        <taxon>Discoba</taxon>
        <taxon>Heterolobosea</taxon>
        <taxon>Tetramitia</taxon>
        <taxon>Eutetramitia</taxon>
        <taxon>Acrasidae</taxon>
        <taxon>Acrasis</taxon>
    </lineage>
</organism>
<dbReference type="PANTHER" id="PTHR30344">
    <property type="entry name" value="6-PHOSPHOGLUCONOLACTONASE-RELATED"/>
    <property type="match status" value="1"/>
</dbReference>
<dbReference type="AlphaFoldDB" id="A0AAW2YSJ2"/>
<dbReference type="PANTHER" id="PTHR30344:SF1">
    <property type="entry name" value="6-PHOSPHOGLUCONOLACTONASE"/>
    <property type="match status" value="1"/>
</dbReference>
<reference evidence="2 3" key="1">
    <citation type="submission" date="2024-03" db="EMBL/GenBank/DDBJ databases">
        <title>The Acrasis kona genome and developmental transcriptomes reveal deep origins of eukaryotic multicellular pathways.</title>
        <authorList>
            <person name="Sheikh S."/>
            <person name="Fu C.-J."/>
            <person name="Brown M.W."/>
            <person name="Baldauf S.L."/>
        </authorList>
    </citation>
    <scope>NUCLEOTIDE SEQUENCE [LARGE SCALE GENOMIC DNA]</scope>
    <source>
        <strain evidence="2 3">ATCC MYA-3509</strain>
    </source>
</reference>
<dbReference type="Proteomes" id="UP001431209">
    <property type="component" value="Unassembled WGS sequence"/>
</dbReference>
<dbReference type="InterPro" id="IPR050282">
    <property type="entry name" value="Cycloisomerase_2"/>
</dbReference>
<dbReference type="InterPro" id="IPR019405">
    <property type="entry name" value="Lactonase_7-beta_prop"/>
</dbReference>
<dbReference type="SUPFAM" id="SSF51004">
    <property type="entry name" value="C-terminal (heme d1) domain of cytochrome cd1-nitrite reductase"/>
    <property type="match status" value="1"/>
</dbReference>
<name>A0AAW2YSJ2_9EUKA</name>
<dbReference type="EMBL" id="JAOPGA020000623">
    <property type="protein sequence ID" value="KAL0480049.1"/>
    <property type="molecule type" value="Genomic_DNA"/>
</dbReference>
<evidence type="ECO:0000313" key="2">
    <source>
        <dbReference type="EMBL" id="KAL0480049.1"/>
    </source>
</evidence>
<dbReference type="Gene3D" id="2.130.10.10">
    <property type="entry name" value="YVTN repeat-like/Quinoprotein amine dehydrogenase"/>
    <property type="match status" value="1"/>
</dbReference>
<dbReference type="InterPro" id="IPR015943">
    <property type="entry name" value="WD40/YVTN_repeat-like_dom_sf"/>
</dbReference>
<sequence length="347" mass="38784">MRTVYIGTWSSYLYVLDLDLEKKQITLRESIDVGVSPSWITLNKSKTILYTVNESDNFKNEQGTGGILSFAIGSDGSLKQITETQSLGVAPCHMSIDKDEQFLTVANYMGTLATFETKDGLLKKEPIQVIKNEGSGPHDRQESSHPHSFVFSPDQKFAFLCDLGLDKVFQYKYNSNTGELVPNQNETYIKVQPGFGPRHISFHPNCKHAYLLNELNSSLIVCDYNDENGTLTEKQSHTLLPDGAKFEDNLAGEVEVTPDGKFLYATNRGDADSIAIFSILDDGNVSFVSHQRTGKYPRHFAIENDVMLVVNQNQDRLQLFERNTDSGLLIEKSSLLGLEKPVCVIIL</sequence>
<evidence type="ECO:0000313" key="3">
    <source>
        <dbReference type="Proteomes" id="UP001431209"/>
    </source>
</evidence>
<gene>
    <name evidence="2" type="ORF">AKO1_010937</name>
</gene>
<keyword evidence="3" id="KW-1185">Reference proteome</keyword>
<protein>
    <submittedName>
        <fullName evidence="2">6-phosphogluconolactonase</fullName>
    </submittedName>
</protein>
<comment type="caution">
    <text evidence="2">The sequence shown here is derived from an EMBL/GenBank/DDBJ whole genome shotgun (WGS) entry which is preliminary data.</text>
</comment>
<proteinExistence type="inferred from homology"/>
<comment type="similarity">
    <text evidence="1">Belongs to the cycloisomerase 2 family.</text>
</comment>